<dbReference type="AlphaFoldDB" id="A0A8J2M765"/>
<dbReference type="PROSITE" id="PS51034">
    <property type="entry name" value="ZP_2"/>
    <property type="match status" value="1"/>
</dbReference>
<evidence type="ECO:0000256" key="3">
    <source>
        <dbReference type="ARBA" id="ARBA00022475"/>
    </source>
</evidence>
<keyword evidence="7 8" id="KW-0472">Membrane</keyword>
<dbReference type="SMART" id="SM00241">
    <property type="entry name" value="ZP"/>
    <property type="match status" value="1"/>
</dbReference>
<dbReference type="Pfam" id="PF25301">
    <property type="entry name" value="CUT_C"/>
    <property type="match status" value="1"/>
</dbReference>
<protein>
    <recommendedName>
        <fullName evidence="9">ZP domain-containing protein</fullName>
    </recommendedName>
</protein>
<comment type="subcellular location">
    <subcellularLocation>
        <location evidence="1">Cell membrane</location>
        <topology evidence="1">Single-pass type I membrane protein</topology>
    </subcellularLocation>
</comment>
<evidence type="ECO:0000256" key="5">
    <source>
        <dbReference type="ARBA" id="ARBA00022729"/>
    </source>
</evidence>
<keyword evidence="3" id="KW-1003">Cell membrane</keyword>
<dbReference type="GO" id="GO:0042302">
    <property type="term" value="F:structural constituent of cuticle"/>
    <property type="evidence" value="ECO:0007669"/>
    <property type="project" value="UniProtKB-KW"/>
</dbReference>
<dbReference type="PANTHER" id="PTHR22907:SF59">
    <property type="entry name" value="CUTICLIN-LIKE PROTEIN 19"/>
    <property type="match status" value="1"/>
</dbReference>
<accession>A0A8J2M765</accession>
<evidence type="ECO:0000259" key="9">
    <source>
        <dbReference type="PROSITE" id="PS51034"/>
    </source>
</evidence>
<feature type="transmembrane region" description="Helical" evidence="8">
    <location>
        <begin position="7"/>
        <end position="28"/>
    </location>
</feature>
<evidence type="ECO:0000256" key="6">
    <source>
        <dbReference type="ARBA" id="ARBA00022989"/>
    </source>
</evidence>
<dbReference type="InterPro" id="IPR057475">
    <property type="entry name" value="CUT_C"/>
</dbReference>
<feature type="transmembrane region" description="Helical" evidence="8">
    <location>
        <begin position="371"/>
        <end position="396"/>
    </location>
</feature>
<dbReference type="OrthoDB" id="6139674at2759"/>
<feature type="domain" description="ZP" evidence="9">
    <location>
        <begin position="39"/>
        <end position="279"/>
    </location>
</feature>
<reference evidence="10" key="1">
    <citation type="submission" date="2021-09" db="EMBL/GenBank/DDBJ databases">
        <authorList>
            <consortium name="Pathogen Informatics"/>
        </authorList>
    </citation>
    <scope>NUCLEOTIDE SEQUENCE</scope>
</reference>
<dbReference type="PANTHER" id="PTHR22907">
    <property type="entry name" value="GH04558P"/>
    <property type="match status" value="1"/>
</dbReference>
<evidence type="ECO:0000256" key="2">
    <source>
        <dbReference type="ARBA" id="ARBA00022460"/>
    </source>
</evidence>
<dbReference type="EMBL" id="CAKAEH010001441">
    <property type="protein sequence ID" value="CAG9536309.1"/>
    <property type="molecule type" value="Genomic_DNA"/>
</dbReference>
<keyword evidence="11" id="KW-1185">Reference proteome</keyword>
<name>A0A8J2M765_9BILA</name>
<dbReference type="GO" id="GO:0005886">
    <property type="term" value="C:plasma membrane"/>
    <property type="evidence" value="ECO:0007669"/>
    <property type="project" value="UniProtKB-SubCell"/>
</dbReference>
<sequence>MQNHSKIHYIISLLLIYYLVKSILTATIDNELIGTPMVDCGDTVVSLTFRTRKPFTGRVYVRGLADDDRCSRNFASNVDQNKFSMLIKNGDCTMQRQRVTGSLEGIMFSLTIVVSFHGTFVTRADRAYRCMCFFRNIKRLTSGVDMSSIGTTELMDTVQVPTCTYSIHSGSADGPPAVYGQVGEKIYHVWECDDDTQGFLVHSCFVNDGRGTRFDLLDLDGCTIDPVIQPDVRYDADMRRAVVETWGYKFSDTSILNYQCVVELCKKSAGECEGLTPPTCINNNRFRRSIADNNSNMVLEENTHITSPDLRSSSHQMDVVATISMFDNIDENKVSDSRSQYLVHGVSQSKYGSNSGMAIALIASQRICLTYSVLGILLFATSFLFTTLSTTVFFLCRIKR</sequence>
<evidence type="ECO:0000256" key="4">
    <source>
        <dbReference type="ARBA" id="ARBA00022692"/>
    </source>
</evidence>
<evidence type="ECO:0000313" key="10">
    <source>
        <dbReference type="EMBL" id="CAG9536309.1"/>
    </source>
</evidence>
<proteinExistence type="predicted"/>
<keyword evidence="4 8" id="KW-0812">Transmembrane</keyword>
<dbReference type="Proteomes" id="UP000746747">
    <property type="component" value="Unassembled WGS sequence"/>
</dbReference>
<evidence type="ECO:0000256" key="7">
    <source>
        <dbReference type="ARBA" id="ARBA00023136"/>
    </source>
</evidence>
<keyword evidence="2" id="KW-0193">Cuticle</keyword>
<dbReference type="InterPro" id="IPR056953">
    <property type="entry name" value="CUT_N"/>
</dbReference>
<keyword evidence="6 8" id="KW-1133">Transmembrane helix</keyword>
<comment type="caution">
    <text evidence="10">The sequence shown here is derived from an EMBL/GenBank/DDBJ whole genome shotgun (WGS) entry which is preliminary data.</text>
</comment>
<dbReference type="InterPro" id="IPR051962">
    <property type="entry name" value="Cuticlin"/>
</dbReference>
<gene>
    <name evidence="10" type="ORF">CJOHNSTONI_LOCUS6244</name>
</gene>
<evidence type="ECO:0000256" key="8">
    <source>
        <dbReference type="SAM" id="Phobius"/>
    </source>
</evidence>
<dbReference type="Pfam" id="PF25057">
    <property type="entry name" value="CUT_N"/>
    <property type="match status" value="1"/>
</dbReference>
<evidence type="ECO:0000256" key="1">
    <source>
        <dbReference type="ARBA" id="ARBA00004251"/>
    </source>
</evidence>
<keyword evidence="5" id="KW-0732">Signal</keyword>
<dbReference type="InterPro" id="IPR001507">
    <property type="entry name" value="ZP_dom"/>
</dbReference>
<organism evidence="10 11">
    <name type="scientific">Cercopithifilaria johnstoni</name>
    <dbReference type="NCBI Taxonomy" id="2874296"/>
    <lineage>
        <taxon>Eukaryota</taxon>
        <taxon>Metazoa</taxon>
        <taxon>Ecdysozoa</taxon>
        <taxon>Nematoda</taxon>
        <taxon>Chromadorea</taxon>
        <taxon>Rhabditida</taxon>
        <taxon>Spirurina</taxon>
        <taxon>Spiruromorpha</taxon>
        <taxon>Filarioidea</taxon>
        <taxon>Onchocercidae</taxon>
        <taxon>Cercopithifilaria</taxon>
    </lineage>
</organism>
<evidence type="ECO:0000313" key="11">
    <source>
        <dbReference type="Proteomes" id="UP000746747"/>
    </source>
</evidence>